<evidence type="ECO:0000313" key="8">
    <source>
        <dbReference type="Proteomes" id="UP000322000"/>
    </source>
</evidence>
<reference evidence="9 10" key="1">
    <citation type="submission" date="2025-04" db="UniProtKB">
        <authorList>
            <consortium name="RefSeq"/>
        </authorList>
    </citation>
    <scope>IDENTIFICATION</scope>
</reference>
<keyword evidence="5" id="KW-0527">Neuropeptide</keyword>
<sequence length="150" mass="17277">MQSTMKFVVAMVMLASALASAYNSDVKLRRDGMLNLYPFPRVGRVSRNTWQIPIDDVYNDYETFSGRRQQENHMKPFPRSGRSALPMGSPNEFQPVAVRRTESPGMWFGPRLGRSFKSDDDLTIQSSNDVSEPEQTDPLHEERRKRQTLH</sequence>
<evidence type="ECO:0000256" key="7">
    <source>
        <dbReference type="SAM" id="SignalP"/>
    </source>
</evidence>
<dbReference type="GO" id="GO:0005184">
    <property type="term" value="F:neuropeptide hormone activity"/>
    <property type="evidence" value="ECO:0007669"/>
    <property type="project" value="InterPro"/>
</dbReference>
<proteinExistence type="inferred from homology"/>
<keyword evidence="8" id="KW-1185">Reference proteome</keyword>
<evidence type="ECO:0000256" key="4">
    <source>
        <dbReference type="ARBA" id="ARBA00022815"/>
    </source>
</evidence>
<dbReference type="InterPro" id="IPR001484">
    <property type="entry name" value="Pyrokinin_CS"/>
</dbReference>
<comment type="similarity">
    <text evidence="2">Belongs to the pyrokinin family.</text>
</comment>
<feature type="region of interest" description="Disordered" evidence="6">
    <location>
        <begin position="66"/>
        <end position="150"/>
    </location>
</feature>
<evidence type="ECO:0000256" key="3">
    <source>
        <dbReference type="ARBA" id="ARBA00022525"/>
    </source>
</evidence>
<dbReference type="GO" id="GO:0007218">
    <property type="term" value="P:neuropeptide signaling pathway"/>
    <property type="evidence" value="ECO:0007669"/>
    <property type="project" value="UniProtKB-KW"/>
</dbReference>
<dbReference type="CTD" id="43541"/>
<evidence type="ECO:0000313" key="9">
    <source>
        <dbReference type="RefSeq" id="XP_026736160.1"/>
    </source>
</evidence>
<evidence type="ECO:0000313" key="10">
    <source>
        <dbReference type="RefSeq" id="XP_026736161.1"/>
    </source>
</evidence>
<evidence type="ECO:0000256" key="2">
    <source>
        <dbReference type="ARBA" id="ARBA00007714"/>
    </source>
</evidence>
<name>A0A7E5W687_TRINI</name>
<dbReference type="KEGG" id="tnl:113499819"/>
<dbReference type="Proteomes" id="UP000322000">
    <property type="component" value="Chromosome 13"/>
</dbReference>
<gene>
    <name evidence="9 10" type="primary">LOC113499819</name>
</gene>
<feature type="chain" id="PRO_5044656582" evidence="7">
    <location>
        <begin position="20"/>
        <end position="150"/>
    </location>
</feature>
<keyword evidence="3" id="KW-0964">Secreted</keyword>
<dbReference type="GeneID" id="113499819"/>
<evidence type="ECO:0000256" key="1">
    <source>
        <dbReference type="ARBA" id="ARBA00004613"/>
    </source>
</evidence>
<evidence type="ECO:0000256" key="5">
    <source>
        <dbReference type="ARBA" id="ARBA00023320"/>
    </source>
</evidence>
<dbReference type="PROSITE" id="PS00539">
    <property type="entry name" value="PYROKININ"/>
    <property type="match status" value="1"/>
</dbReference>
<dbReference type="AlphaFoldDB" id="A0A7E5W687"/>
<comment type="subcellular location">
    <subcellularLocation>
        <location evidence="1">Secreted</location>
    </subcellularLocation>
</comment>
<dbReference type="RefSeq" id="XP_026736161.1">
    <property type="nucleotide sequence ID" value="XM_026880360.1"/>
</dbReference>
<accession>A0A7E5W687</accession>
<dbReference type="RefSeq" id="XP_026736160.1">
    <property type="nucleotide sequence ID" value="XM_026880359.1"/>
</dbReference>
<dbReference type="OrthoDB" id="6430009at2759"/>
<keyword evidence="4" id="KW-0027">Amidation</keyword>
<keyword evidence="7" id="KW-0732">Signal</keyword>
<protein>
    <submittedName>
        <fullName evidence="9 10">CAPA peptides-like isoform X1</fullName>
    </submittedName>
</protein>
<organism evidence="8 9">
    <name type="scientific">Trichoplusia ni</name>
    <name type="common">Cabbage looper</name>
    <dbReference type="NCBI Taxonomy" id="7111"/>
    <lineage>
        <taxon>Eukaryota</taxon>
        <taxon>Metazoa</taxon>
        <taxon>Ecdysozoa</taxon>
        <taxon>Arthropoda</taxon>
        <taxon>Hexapoda</taxon>
        <taxon>Insecta</taxon>
        <taxon>Pterygota</taxon>
        <taxon>Neoptera</taxon>
        <taxon>Endopterygota</taxon>
        <taxon>Lepidoptera</taxon>
        <taxon>Glossata</taxon>
        <taxon>Ditrysia</taxon>
        <taxon>Noctuoidea</taxon>
        <taxon>Noctuidae</taxon>
        <taxon>Plusiinae</taxon>
        <taxon>Trichoplusia</taxon>
    </lineage>
</organism>
<dbReference type="GO" id="GO:0005576">
    <property type="term" value="C:extracellular region"/>
    <property type="evidence" value="ECO:0007669"/>
    <property type="project" value="UniProtKB-SubCell"/>
</dbReference>
<evidence type="ECO:0000256" key="6">
    <source>
        <dbReference type="SAM" id="MobiDB-lite"/>
    </source>
</evidence>
<feature type="signal peptide" evidence="7">
    <location>
        <begin position="1"/>
        <end position="19"/>
    </location>
</feature>